<sequence>CQGRNFNGQIADCTLCFITYIVLALGKRFASYETMGEIFREEKELLQAMTLWKRILACMEKLLTALAKSTGVNLMMMLQELLSSEDYSKQVVLIADALNKYCSHNQKDAV</sequence>
<comment type="caution">
    <text evidence="1">The sequence shown here is derived from an EMBL/GenBank/DDBJ whole genome shotgun (WGS) entry which is preliminary data.</text>
</comment>
<protein>
    <submittedName>
        <fullName evidence="1">Uncharacterized protein</fullName>
    </submittedName>
</protein>
<accession>J9BUA5</accession>
<name>J9BUA5_9ZZZZ</name>
<evidence type="ECO:0000313" key="1">
    <source>
        <dbReference type="EMBL" id="EJW91130.1"/>
    </source>
</evidence>
<feature type="non-terminal residue" evidence="1">
    <location>
        <position position="1"/>
    </location>
</feature>
<reference evidence="1" key="1">
    <citation type="journal article" date="2012" name="PLoS ONE">
        <title>Gene sets for utilization of primary and secondary nutrition supplies in the distal gut of endangered iberian lynx.</title>
        <authorList>
            <person name="Alcaide M."/>
            <person name="Messina E."/>
            <person name="Richter M."/>
            <person name="Bargiela R."/>
            <person name="Peplies J."/>
            <person name="Huws S.A."/>
            <person name="Newbold C.J."/>
            <person name="Golyshin P.N."/>
            <person name="Simon M.A."/>
            <person name="Lopez G."/>
            <person name="Yakimov M.M."/>
            <person name="Ferrer M."/>
        </authorList>
    </citation>
    <scope>NUCLEOTIDE SEQUENCE</scope>
</reference>
<dbReference type="AlphaFoldDB" id="J9BUA5"/>
<proteinExistence type="predicted"/>
<dbReference type="EMBL" id="AMCI01008375">
    <property type="protein sequence ID" value="EJW91130.1"/>
    <property type="molecule type" value="Genomic_DNA"/>
</dbReference>
<gene>
    <name evidence="1" type="ORF">EVA_20763</name>
</gene>
<organism evidence="1">
    <name type="scientific">gut metagenome</name>
    <dbReference type="NCBI Taxonomy" id="749906"/>
    <lineage>
        <taxon>unclassified sequences</taxon>
        <taxon>metagenomes</taxon>
        <taxon>organismal metagenomes</taxon>
    </lineage>
</organism>